<feature type="region of interest" description="Disordered" evidence="1">
    <location>
        <begin position="403"/>
        <end position="427"/>
    </location>
</feature>
<dbReference type="Pfam" id="PF18145">
    <property type="entry name" value="SAVED"/>
    <property type="match status" value="1"/>
</dbReference>
<dbReference type="InterPro" id="IPR040836">
    <property type="entry name" value="SAVED"/>
</dbReference>
<protein>
    <submittedName>
        <fullName evidence="3">SAVED domain-containing protein</fullName>
    </submittedName>
</protein>
<reference evidence="4" key="1">
    <citation type="submission" date="2018-07" db="EMBL/GenBank/DDBJ databases">
        <authorList>
            <person name="Zhao J."/>
        </authorList>
    </citation>
    <scope>NUCLEOTIDE SEQUENCE [LARGE SCALE GENOMIC DNA]</scope>
    <source>
        <strain evidence="4">GSSD-12</strain>
    </source>
</reference>
<dbReference type="Proteomes" id="UP000253868">
    <property type="component" value="Chromosome"/>
</dbReference>
<sequence length="449" mass="49756">MSRTERSQRGGSISNLVRQEVWVRAGGRCAICNRYLLDGGMTARTLRLGELAHIVGRHNSPLSPRGASELDDRESADNLMLVCADEHKEFDAVETLDVFTVGVLRELKRSHEDRIRYVTGLSADRTTTVLRMVGQVHGHEVELSRQTAATVVVAAKRYPLFLESYSRHGIEIDLRPLPGESARRPDVTWSAGDRSRSYYRLATAVIDDVIEHQLKRGIASDNVRHLSVFGFARLPLLIHLGSRLDDTVPTEIYQRHRHDESWCWQDSAPVVDFVSRLDHAAPHGPDEVVVLSISGTVNPAEVPVELAGLRRYEIRPAAIPSAPDVLGHRSSLENFVACVRTFLADLESAPTTIRRLHMFPALPLSAAIALGRLHHHQVHPELAIYERLDGRYWRTLDIGLSTDKGETEASDGPGFTSAQGSGVRAPHARAAARRGVYRRAACSDGCPEE</sequence>
<gene>
    <name evidence="3" type="ORF">DVK44_17945</name>
</gene>
<evidence type="ECO:0000256" key="1">
    <source>
        <dbReference type="SAM" id="MobiDB-lite"/>
    </source>
</evidence>
<evidence type="ECO:0000259" key="2">
    <source>
        <dbReference type="Pfam" id="PF18145"/>
    </source>
</evidence>
<keyword evidence="4" id="KW-1185">Reference proteome</keyword>
<feature type="domain" description="SMODS-associated and fused to various effectors" evidence="2">
    <location>
        <begin position="210"/>
        <end position="397"/>
    </location>
</feature>
<accession>A0A345HRA3</accession>
<evidence type="ECO:0000313" key="4">
    <source>
        <dbReference type="Proteomes" id="UP000253868"/>
    </source>
</evidence>
<evidence type="ECO:0000313" key="3">
    <source>
        <dbReference type="EMBL" id="AXG79227.1"/>
    </source>
</evidence>
<dbReference type="KEGG" id="spad:DVK44_17945"/>
<organism evidence="3 4">
    <name type="scientific">Streptomyces paludis</name>
    <dbReference type="NCBI Taxonomy" id="2282738"/>
    <lineage>
        <taxon>Bacteria</taxon>
        <taxon>Bacillati</taxon>
        <taxon>Actinomycetota</taxon>
        <taxon>Actinomycetes</taxon>
        <taxon>Kitasatosporales</taxon>
        <taxon>Streptomycetaceae</taxon>
        <taxon>Streptomyces</taxon>
    </lineage>
</organism>
<dbReference type="EMBL" id="CP031194">
    <property type="protein sequence ID" value="AXG79227.1"/>
    <property type="molecule type" value="Genomic_DNA"/>
</dbReference>
<dbReference type="OrthoDB" id="5379188at2"/>
<dbReference type="NCBIfam" id="NF033611">
    <property type="entry name" value="SAVED"/>
    <property type="match status" value="1"/>
</dbReference>
<proteinExistence type="predicted"/>
<dbReference type="AlphaFoldDB" id="A0A345HRA3"/>
<name>A0A345HRA3_9ACTN</name>